<proteinExistence type="predicted"/>
<dbReference type="Pfam" id="PF11164">
    <property type="entry name" value="DUF2948"/>
    <property type="match status" value="1"/>
</dbReference>
<keyword evidence="2" id="KW-1185">Reference proteome</keyword>
<dbReference type="Proteomes" id="UP001217500">
    <property type="component" value="Chromosome"/>
</dbReference>
<evidence type="ECO:0000313" key="2">
    <source>
        <dbReference type="Proteomes" id="UP001217500"/>
    </source>
</evidence>
<dbReference type="InterPro" id="IPR021335">
    <property type="entry name" value="DUF2948"/>
</dbReference>
<dbReference type="RefSeq" id="WP_289504590.1">
    <property type="nucleotide sequence ID" value="NZ_CP116805.1"/>
</dbReference>
<evidence type="ECO:0000313" key="1">
    <source>
        <dbReference type="EMBL" id="WCL54861.1"/>
    </source>
</evidence>
<gene>
    <name evidence="1" type="ORF">PH603_03695</name>
</gene>
<name>A0AAE9XU00_9PROT</name>
<dbReference type="EMBL" id="CP116805">
    <property type="protein sequence ID" value="WCL54861.1"/>
    <property type="molecule type" value="Genomic_DNA"/>
</dbReference>
<accession>A0AAE9XU00</accession>
<sequence length="147" mass="15533">MPETLKLRITDGKDLSVASALMQDCVVAAVDMAFDATARRFALIGNRYRHEAAPGLFSRLVGAKGERVRTGLHLNDVTAATTKNIALGDPDAVGALLAIDAQAIDEAFEIVLTFAGGSSVRLKADCIDGIMSDLSEPWPAGARPNHD</sequence>
<organism evidence="1 2">
    <name type="scientific">Gimibacter soli</name>
    <dbReference type="NCBI Taxonomy" id="3024400"/>
    <lineage>
        <taxon>Bacteria</taxon>
        <taxon>Pseudomonadati</taxon>
        <taxon>Pseudomonadota</taxon>
        <taxon>Alphaproteobacteria</taxon>
        <taxon>Kordiimonadales</taxon>
        <taxon>Temperatibacteraceae</taxon>
        <taxon>Gimibacter</taxon>
    </lineage>
</organism>
<dbReference type="AlphaFoldDB" id="A0AAE9XU00"/>
<reference evidence="1" key="1">
    <citation type="submission" date="2023-01" db="EMBL/GenBank/DDBJ databases">
        <title>The genome sequence of Kordiimonadaceae bacterium 6D33.</title>
        <authorList>
            <person name="Liu Y."/>
        </authorList>
    </citation>
    <scope>NUCLEOTIDE SEQUENCE</scope>
    <source>
        <strain evidence="1">6D33</strain>
    </source>
</reference>
<dbReference type="KEGG" id="gso:PH603_03695"/>
<protein>
    <submittedName>
        <fullName evidence="1">DUF2948 family protein</fullName>
    </submittedName>
</protein>